<proteinExistence type="predicted"/>
<dbReference type="PANTHER" id="PTHR43363">
    <property type="entry name" value="HYPOXANTHINE PHOSPHORIBOSYLTRANSFERASE"/>
    <property type="match status" value="1"/>
</dbReference>
<dbReference type="GO" id="GO:0016757">
    <property type="term" value="F:glycosyltransferase activity"/>
    <property type="evidence" value="ECO:0007669"/>
    <property type="project" value="UniProtKB-KW"/>
</dbReference>
<accession>A0A3A8P0E2</accession>
<dbReference type="CDD" id="cd06223">
    <property type="entry name" value="PRTases_typeI"/>
    <property type="match status" value="1"/>
</dbReference>
<keyword evidence="6" id="KW-1185">Reference proteome</keyword>
<reference evidence="6" key="1">
    <citation type="submission" date="2018-09" db="EMBL/GenBank/DDBJ databases">
        <authorList>
            <person name="Livingstone P.G."/>
            <person name="Whitworth D.E."/>
        </authorList>
    </citation>
    <scope>NUCLEOTIDE SEQUENCE [LARGE SCALE GENOMIC DNA]</scope>
    <source>
        <strain evidence="6">CA051B</strain>
    </source>
</reference>
<organism evidence="5 6">
    <name type="scientific">Corallococcus llansteffanensis</name>
    <dbReference type="NCBI Taxonomy" id="2316731"/>
    <lineage>
        <taxon>Bacteria</taxon>
        <taxon>Pseudomonadati</taxon>
        <taxon>Myxococcota</taxon>
        <taxon>Myxococcia</taxon>
        <taxon>Myxococcales</taxon>
        <taxon>Cystobacterineae</taxon>
        <taxon>Myxococcaceae</taxon>
        <taxon>Corallococcus</taxon>
    </lineage>
</organism>
<dbReference type="SUPFAM" id="SSF53271">
    <property type="entry name" value="PRTase-like"/>
    <property type="match status" value="1"/>
</dbReference>
<dbReference type="InterPro" id="IPR000836">
    <property type="entry name" value="PRTase_dom"/>
</dbReference>
<dbReference type="PANTHER" id="PTHR43363:SF1">
    <property type="entry name" value="HYPOXANTHINE-GUANINE PHOSPHORIBOSYLTRANSFERASE"/>
    <property type="match status" value="1"/>
</dbReference>
<evidence type="ECO:0000256" key="3">
    <source>
        <dbReference type="SAM" id="MobiDB-lite"/>
    </source>
</evidence>
<evidence type="ECO:0000259" key="4">
    <source>
        <dbReference type="Pfam" id="PF00156"/>
    </source>
</evidence>
<dbReference type="Proteomes" id="UP000272888">
    <property type="component" value="Unassembled WGS sequence"/>
</dbReference>
<feature type="region of interest" description="Disordered" evidence="3">
    <location>
        <begin position="56"/>
        <end position="79"/>
    </location>
</feature>
<name>A0A3A8P0E2_9BACT</name>
<feature type="region of interest" description="Disordered" evidence="3">
    <location>
        <begin position="1"/>
        <end position="41"/>
    </location>
</feature>
<feature type="domain" description="Phosphoribosyltransferase" evidence="4">
    <location>
        <begin position="89"/>
        <end position="227"/>
    </location>
</feature>
<sequence length="245" mass="26511">MTRPPHPSAGAFAVATKRAAPGPKSQDQRNPSPKQPTPSAAQKLEAEKLVSIPNDLVLAPQVEAPRQPTGRDQSRQKPNGVVELSWAEFDRSVQKLARTIRQAWEPEMVVGVAHGGVYVGGALAGALGCQFFPVRISRRSRDKTERTKNRAQQQVSDEMPPALKGRRVLIVDDIASSGDTLELATALARKMGAKEVKTACLVARPEGFTPDHAGMSTDALFVFPWDYEPVMAEAHFDDDPDKAGA</sequence>
<gene>
    <name evidence="5" type="ORF">D7V93_35200</name>
</gene>
<keyword evidence="1" id="KW-0328">Glycosyltransferase</keyword>
<evidence type="ECO:0000313" key="6">
    <source>
        <dbReference type="Proteomes" id="UP000272888"/>
    </source>
</evidence>
<dbReference type="EMBL" id="RAWB01000565">
    <property type="protein sequence ID" value="RKH45842.1"/>
    <property type="molecule type" value="Genomic_DNA"/>
</dbReference>
<evidence type="ECO:0000256" key="1">
    <source>
        <dbReference type="ARBA" id="ARBA00022676"/>
    </source>
</evidence>
<dbReference type="InterPro" id="IPR029057">
    <property type="entry name" value="PRTase-like"/>
</dbReference>
<evidence type="ECO:0000313" key="5">
    <source>
        <dbReference type="EMBL" id="RKH45842.1"/>
    </source>
</evidence>
<feature type="compositionally biased region" description="Polar residues" evidence="3">
    <location>
        <begin position="28"/>
        <end position="40"/>
    </location>
</feature>
<protein>
    <submittedName>
        <fullName evidence="5">Phosphoribosyl transferase</fullName>
    </submittedName>
</protein>
<comment type="caution">
    <text evidence="5">The sequence shown here is derived from an EMBL/GenBank/DDBJ whole genome shotgun (WGS) entry which is preliminary data.</text>
</comment>
<dbReference type="Gene3D" id="3.40.50.2020">
    <property type="match status" value="1"/>
</dbReference>
<evidence type="ECO:0000256" key="2">
    <source>
        <dbReference type="ARBA" id="ARBA00022679"/>
    </source>
</evidence>
<dbReference type="AlphaFoldDB" id="A0A3A8P0E2"/>
<dbReference type="Pfam" id="PF00156">
    <property type="entry name" value="Pribosyltran"/>
    <property type="match status" value="1"/>
</dbReference>
<keyword evidence="2 5" id="KW-0808">Transferase</keyword>